<organism evidence="3 4">
    <name type="scientific">Planktosalinus lacus</name>
    <dbReference type="NCBI Taxonomy" id="1526573"/>
    <lineage>
        <taxon>Bacteria</taxon>
        <taxon>Pseudomonadati</taxon>
        <taxon>Bacteroidota</taxon>
        <taxon>Flavobacteriia</taxon>
        <taxon>Flavobacteriales</taxon>
        <taxon>Flavobacteriaceae</taxon>
        <taxon>Planktosalinus</taxon>
    </lineage>
</organism>
<dbReference type="EMBL" id="BMGK01000007">
    <property type="protein sequence ID" value="GGD95142.1"/>
    <property type="molecule type" value="Genomic_DNA"/>
</dbReference>
<feature type="domain" description="AB hydrolase-1" evidence="2">
    <location>
        <begin position="81"/>
        <end position="354"/>
    </location>
</feature>
<evidence type="ECO:0000313" key="4">
    <source>
        <dbReference type="Proteomes" id="UP000652231"/>
    </source>
</evidence>
<dbReference type="GO" id="GO:0016787">
    <property type="term" value="F:hydrolase activity"/>
    <property type="evidence" value="ECO:0007669"/>
    <property type="project" value="UniProtKB-KW"/>
</dbReference>
<dbReference type="RefSeq" id="WP_188441812.1">
    <property type="nucleotide sequence ID" value="NZ_BMGK01000007.1"/>
</dbReference>
<accession>A0A8J2VB02</accession>
<dbReference type="Pfam" id="PF00561">
    <property type="entry name" value="Abhydrolase_1"/>
    <property type="match status" value="1"/>
</dbReference>
<gene>
    <name evidence="3" type="ORF">GCM10011312_18520</name>
</gene>
<dbReference type="PANTHER" id="PTHR43798">
    <property type="entry name" value="MONOACYLGLYCEROL LIPASE"/>
    <property type="match status" value="1"/>
</dbReference>
<keyword evidence="4" id="KW-1185">Reference proteome</keyword>
<dbReference type="Gene3D" id="3.40.50.1820">
    <property type="entry name" value="alpha/beta hydrolase"/>
    <property type="match status" value="1"/>
</dbReference>
<name>A0A8J2VB02_9FLAO</name>
<reference evidence="3" key="1">
    <citation type="journal article" date="2014" name="Int. J. Syst. Evol. Microbiol.">
        <title>Complete genome sequence of Corynebacterium casei LMG S-19264T (=DSM 44701T), isolated from a smear-ripened cheese.</title>
        <authorList>
            <consortium name="US DOE Joint Genome Institute (JGI-PGF)"/>
            <person name="Walter F."/>
            <person name="Albersmeier A."/>
            <person name="Kalinowski J."/>
            <person name="Ruckert C."/>
        </authorList>
    </citation>
    <scope>NUCLEOTIDE SEQUENCE</scope>
    <source>
        <strain evidence="3">CGMCC 1.12924</strain>
    </source>
</reference>
<comment type="caution">
    <text evidence="3">The sequence shown here is derived from an EMBL/GenBank/DDBJ whole genome shotgun (WGS) entry which is preliminary data.</text>
</comment>
<keyword evidence="1 3" id="KW-0378">Hydrolase</keyword>
<evidence type="ECO:0000259" key="2">
    <source>
        <dbReference type="Pfam" id="PF00561"/>
    </source>
</evidence>
<protein>
    <submittedName>
        <fullName evidence="3">Alpha/beta hydrolase</fullName>
    </submittedName>
</protein>
<dbReference type="GO" id="GO:0016020">
    <property type="term" value="C:membrane"/>
    <property type="evidence" value="ECO:0007669"/>
    <property type="project" value="TreeGrafter"/>
</dbReference>
<dbReference type="PANTHER" id="PTHR43798:SF31">
    <property type="entry name" value="AB HYDROLASE SUPERFAMILY PROTEIN YCLE"/>
    <property type="match status" value="1"/>
</dbReference>
<dbReference type="AlphaFoldDB" id="A0A8J2VB02"/>
<reference evidence="3" key="2">
    <citation type="submission" date="2020-09" db="EMBL/GenBank/DDBJ databases">
        <authorList>
            <person name="Sun Q."/>
            <person name="Zhou Y."/>
        </authorList>
    </citation>
    <scope>NUCLEOTIDE SEQUENCE</scope>
    <source>
        <strain evidence="3">CGMCC 1.12924</strain>
    </source>
</reference>
<evidence type="ECO:0000313" key="3">
    <source>
        <dbReference type="EMBL" id="GGD95142.1"/>
    </source>
</evidence>
<dbReference type="InterPro" id="IPR029058">
    <property type="entry name" value="AB_hydrolase_fold"/>
</dbReference>
<dbReference type="Proteomes" id="UP000652231">
    <property type="component" value="Unassembled WGS sequence"/>
</dbReference>
<dbReference type="SUPFAM" id="SSF53474">
    <property type="entry name" value="alpha/beta-Hydrolases"/>
    <property type="match status" value="1"/>
</dbReference>
<sequence>MKTSHILFSKFFIGILFLFLSSTLVFSQTQETSINERSDAIGIIEELRKIHTPEGIEILEQVELGGVPQWVSIRGRNQDNPVLLFIPGGWGDPMIGLSWAFQTPWEDYFTVVQWDHRNAGKNAIIGTDREAFMKEFTLERLVSDAEELVSYLRERLGKDKVVAMGYSMGGTVGIHLAKQRPEWLHAYVGIGQVSHNLEQALYDRTLELALAAGNDKAVAELKPYASYTESERIAIDTVKWNTRKWANTFDGAWYGKGGWSLYLDLPSLAPEYTDENVIAWKEGLYLLNTENNTGRKDLRELGPNFQIPVLFFHGRYDLTPPVENARTYFEWIEAPHKRMVIFERSAHIPFLEEPGRFFAALLEHVLPLTEGVATYEVRR</sequence>
<dbReference type="InterPro" id="IPR050266">
    <property type="entry name" value="AB_hydrolase_sf"/>
</dbReference>
<evidence type="ECO:0000256" key="1">
    <source>
        <dbReference type="ARBA" id="ARBA00022801"/>
    </source>
</evidence>
<dbReference type="InterPro" id="IPR000073">
    <property type="entry name" value="AB_hydrolase_1"/>
</dbReference>
<proteinExistence type="predicted"/>